<protein>
    <submittedName>
        <fullName evidence="2">Uncharacterized protein</fullName>
    </submittedName>
</protein>
<organism evidence="2">
    <name type="scientific">Rhizophagus irregularis (strain DAOM 181602 / DAOM 197198 / MUCL 43194)</name>
    <name type="common">Arbuscular mycorrhizal fungus</name>
    <name type="synonym">Glomus intraradices</name>
    <dbReference type="NCBI Taxonomy" id="747089"/>
    <lineage>
        <taxon>Eukaryota</taxon>
        <taxon>Fungi</taxon>
        <taxon>Fungi incertae sedis</taxon>
        <taxon>Mucoromycota</taxon>
        <taxon>Glomeromycotina</taxon>
        <taxon>Glomeromycetes</taxon>
        <taxon>Glomerales</taxon>
        <taxon>Glomeraceae</taxon>
        <taxon>Rhizophagus</taxon>
    </lineage>
</organism>
<keyword evidence="1" id="KW-1133">Transmembrane helix</keyword>
<evidence type="ECO:0000313" key="2">
    <source>
        <dbReference type="EMBL" id="ERZ95950.1"/>
    </source>
</evidence>
<feature type="transmembrane region" description="Helical" evidence="1">
    <location>
        <begin position="33"/>
        <end position="54"/>
    </location>
</feature>
<dbReference type="EMBL" id="KI300821">
    <property type="protein sequence ID" value="ERZ95950.1"/>
    <property type="molecule type" value="Genomic_DNA"/>
</dbReference>
<dbReference type="AlphaFoldDB" id="U9SXR4"/>
<keyword evidence="1" id="KW-0472">Membrane</keyword>
<gene>
    <name evidence="2" type="ORF">GLOINDRAFT_1393</name>
</gene>
<reference evidence="2" key="1">
    <citation type="submission" date="2013-07" db="EMBL/GenBank/DDBJ databases">
        <title>The genome of an arbuscular mycorrhizal fungus provides insights into the evolution of the oldest plant symbiosis.</title>
        <authorList>
            <consortium name="DOE Joint Genome Institute"/>
            <person name="Tisserant E."/>
            <person name="Malbreil M."/>
            <person name="Kuo A."/>
            <person name="Kohler A."/>
            <person name="Symeonidi A."/>
            <person name="Balestrini R."/>
            <person name="Charron P."/>
            <person name="Duensing N."/>
            <person name="Frei-dit-Frey N."/>
            <person name="Gianinazzi-Pearson V."/>
            <person name="Gilbert B."/>
            <person name="Handa Y."/>
            <person name="Hijri M."/>
            <person name="Kaul R."/>
            <person name="Kawaguchi M."/>
            <person name="Krajinski F."/>
            <person name="Lammers P."/>
            <person name="Lapierre D."/>
            <person name="Masclaux F.G."/>
            <person name="Murat C."/>
            <person name="Morin E."/>
            <person name="Ndikumana S."/>
            <person name="Pagni M."/>
            <person name="Petitpierre D."/>
            <person name="Requena N."/>
            <person name="Rosikiewicz P."/>
            <person name="Riley R."/>
            <person name="Saito K."/>
            <person name="San Clemente H."/>
            <person name="Shapiro H."/>
            <person name="van Tuinen D."/>
            <person name="Becard G."/>
            <person name="Bonfante P."/>
            <person name="Paszkowski U."/>
            <person name="Shachar-Hill Y."/>
            <person name="Young J.P."/>
            <person name="Sanders I.R."/>
            <person name="Henrissat B."/>
            <person name="Rensing S.A."/>
            <person name="Grigoriev I.V."/>
            <person name="Corradi N."/>
            <person name="Roux C."/>
            <person name="Martin F."/>
        </authorList>
    </citation>
    <scope>NUCLEOTIDE SEQUENCE</scope>
    <source>
        <strain evidence="2">DAOM 197198</strain>
    </source>
</reference>
<accession>U9SXR4</accession>
<proteinExistence type="predicted"/>
<name>U9SXR4_RHIID</name>
<sequence length="72" mass="8406">MYDVEEDQVSEEDLTLDIAPQLSSPKICDRVEFWPLVIGHWIYGIWLSVLGFGYMGKFRVLRKGVWSGQRDE</sequence>
<dbReference type="HOGENOM" id="CLU_2723501_0_0_1"/>
<keyword evidence="1" id="KW-0812">Transmembrane</keyword>
<evidence type="ECO:0000256" key="1">
    <source>
        <dbReference type="SAM" id="Phobius"/>
    </source>
</evidence>